<dbReference type="HAMAP" id="MF_02071">
    <property type="entry name" value="RlpA"/>
    <property type="match status" value="1"/>
</dbReference>
<accession>A0ABS3KDG6</accession>
<comment type="similarity">
    <text evidence="3 4">Belongs to the RlpA family.</text>
</comment>
<dbReference type="Proteomes" id="UP001518990">
    <property type="component" value="Unassembled WGS sequence"/>
</dbReference>
<dbReference type="Gene3D" id="2.40.40.10">
    <property type="entry name" value="RlpA-like domain"/>
    <property type="match status" value="1"/>
</dbReference>
<dbReference type="InterPro" id="IPR034718">
    <property type="entry name" value="RlpA"/>
</dbReference>
<keyword evidence="1 3" id="KW-0456">Lyase</keyword>
<keyword evidence="7" id="KW-1185">Reference proteome</keyword>
<dbReference type="InterPro" id="IPR009009">
    <property type="entry name" value="RlpA-like_DPBB"/>
</dbReference>
<comment type="function">
    <text evidence="3">Lytic transglycosylase with a strong preference for naked glycan strands that lack stem peptides.</text>
</comment>
<evidence type="ECO:0000256" key="1">
    <source>
        <dbReference type="ARBA" id="ARBA00023239"/>
    </source>
</evidence>
<dbReference type="SUPFAM" id="SSF50685">
    <property type="entry name" value="Barwin-like endoglucanases"/>
    <property type="match status" value="1"/>
</dbReference>
<evidence type="ECO:0000256" key="2">
    <source>
        <dbReference type="ARBA" id="ARBA00023316"/>
    </source>
</evidence>
<protein>
    <recommendedName>
        <fullName evidence="3">Endolytic peptidoglycan transglycosylase RlpA</fullName>
        <ecNumber evidence="3">4.2.2.-</ecNumber>
    </recommendedName>
</protein>
<organism evidence="6 7">
    <name type="scientific">Roseomonas marmotae</name>
    <dbReference type="NCBI Taxonomy" id="2768161"/>
    <lineage>
        <taxon>Bacteria</taxon>
        <taxon>Pseudomonadati</taxon>
        <taxon>Pseudomonadota</taxon>
        <taxon>Alphaproteobacteria</taxon>
        <taxon>Acetobacterales</taxon>
        <taxon>Roseomonadaceae</taxon>
        <taxon>Roseomonas</taxon>
    </lineage>
</organism>
<evidence type="ECO:0000313" key="7">
    <source>
        <dbReference type="Proteomes" id="UP001518990"/>
    </source>
</evidence>
<keyword evidence="2 3" id="KW-0961">Cell wall biogenesis/degradation</keyword>
<dbReference type="EMBL" id="JACTNF010000012">
    <property type="protein sequence ID" value="MBO1075477.1"/>
    <property type="molecule type" value="Genomic_DNA"/>
</dbReference>
<evidence type="ECO:0000256" key="3">
    <source>
        <dbReference type="HAMAP-Rule" id="MF_02071"/>
    </source>
</evidence>
<dbReference type="NCBIfam" id="TIGR00413">
    <property type="entry name" value="rlpA"/>
    <property type="match status" value="1"/>
</dbReference>
<evidence type="ECO:0000313" key="6">
    <source>
        <dbReference type="EMBL" id="MBO1075477.1"/>
    </source>
</evidence>
<dbReference type="InterPro" id="IPR012997">
    <property type="entry name" value="RplA"/>
</dbReference>
<evidence type="ECO:0000256" key="4">
    <source>
        <dbReference type="RuleBase" id="RU003495"/>
    </source>
</evidence>
<proteinExistence type="inferred from homology"/>
<dbReference type="CDD" id="cd22268">
    <property type="entry name" value="DPBB_RlpA-like"/>
    <property type="match status" value="1"/>
</dbReference>
<dbReference type="PANTHER" id="PTHR34183:SF1">
    <property type="entry name" value="ENDOLYTIC PEPTIDOGLYCAN TRANSGLYCOSYLASE RLPA"/>
    <property type="match status" value="1"/>
</dbReference>
<feature type="domain" description="RlpA-like protein double-psi beta-barrel" evidence="5">
    <location>
        <begin position="5"/>
        <end position="92"/>
    </location>
</feature>
<comment type="caution">
    <text evidence="6">The sequence shown here is derived from an EMBL/GenBank/DDBJ whole genome shotgun (WGS) entry which is preliminary data.</text>
</comment>
<dbReference type="PANTHER" id="PTHR34183">
    <property type="entry name" value="ENDOLYTIC PEPTIDOGLYCAN TRANSGLYCOSYLASE RLPA"/>
    <property type="match status" value="1"/>
</dbReference>
<evidence type="ECO:0000259" key="5">
    <source>
        <dbReference type="Pfam" id="PF03330"/>
    </source>
</evidence>
<dbReference type="EC" id="4.2.2.-" evidence="3"/>
<name>A0ABS3KDG6_9PROT</name>
<gene>
    <name evidence="3" type="primary">rlpA</name>
    <name evidence="6" type="ORF">IAI60_12760</name>
</gene>
<dbReference type="Pfam" id="PF03330">
    <property type="entry name" value="DPBB_1"/>
    <property type="match status" value="1"/>
</dbReference>
<dbReference type="InterPro" id="IPR036908">
    <property type="entry name" value="RlpA-like_sf"/>
</dbReference>
<sequence length="104" mass="11612">MRPQRGRASFYGRQFHGRRMANGKPFNRFSNSAASRTLPLGTEARVRNLENGRTALVVIQDRGPRTRSRVLDVSPHTASQLGMREQGTAMVEITPLRIPRGEPG</sequence>
<reference evidence="6 7" key="1">
    <citation type="submission" date="2020-09" db="EMBL/GenBank/DDBJ databases">
        <title>Roseomonas.</title>
        <authorList>
            <person name="Zhu W."/>
        </authorList>
    </citation>
    <scope>NUCLEOTIDE SEQUENCE [LARGE SCALE GENOMIC DNA]</scope>
    <source>
        <strain evidence="6 7">1311</strain>
    </source>
</reference>